<dbReference type="PANTHER" id="PTHR48090:SF8">
    <property type="entry name" value="GLYCOSYLTRANSFERASE CSBB-RELATED"/>
    <property type="match status" value="1"/>
</dbReference>
<dbReference type="AlphaFoldDB" id="A0A139NAB0"/>
<dbReference type="PATRIC" id="fig|1302.21.peg.719"/>
<proteinExistence type="inferred from homology"/>
<evidence type="ECO:0000256" key="7">
    <source>
        <dbReference type="ARBA" id="ARBA00023136"/>
    </source>
</evidence>
<dbReference type="EMBL" id="LQRC01000091">
    <property type="protein sequence ID" value="KXT72701.1"/>
    <property type="molecule type" value="Genomic_DNA"/>
</dbReference>
<sequence length="351" mass="40582">MTISVIVPCYNEEESLPLFYAEMEKIKPRLHDNIEYIFVNDGSQDRTLEVLHELNMMDPNAHFISFSRNFGKEAALYAGLQHARGELVTVMDVDLQDPPELLVEMKTMLDEQKDLDCVGTRRTSRDGEPPIRSFFANLFYKLINKISQVEMVDGARDFRLMRRPMVDAILEVSEYNRFSKGIFAWVGFKTEYLEYKNVERVAGKTSWNFWQLFNYSLEGIVNFSEAPLHIAFLGGLLSWMLAFILVVFIVVRTLVFGDPTSGWPSLMTVILFIGGFQLLTIGILGKYIGKVFTELKNGLSTSSKRRVNKQIFSAFFVIMFSLNVYDRRGITHDFNHRFKWSAWNRTSSSFR</sequence>
<evidence type="ECO:0000256" key="4">
    <source>
        <dbReference type="ARBA" id="ARBA00022679"/>
    </source>
</evidence>
<reference evidence="11 12" key="1">
    <citation type="submission" date="2016-01" db="EMBL/GenBank/DDBJ databases">
        <title>Highly variable Streptococcus oralis are common among viridans streptococci isolated from primates.</title>
        <authorList>
            <person name="Denapaite D."/>
            <person name="Rieger M."/>
            <person name="Koendgen S."/>
            <person name="Brueckner R."/>
            <person name="Ochigava I."/>
            <person name="Kappeler P."/>
            <person name="Maetz-Rensing K."/>
            <person name="Leendertz F."/>
            <person name="Hakenbeck R."/>
        </authorList>
    </citation>
    <scope>NUCLEOTIDE SEQUENCE [LARGE SCALE GENOMIC DNA]</scope>
    <source>
        <strain evidence="11 12">DD07</strain>
    </source>
</reference>
<comment type="similarity">
    <text evidence="8">Belongs to the glycosyltransferase 2 family. GtrB subfamily.</text>
</comment>
<evidence type="ECO:0000313" key="12">
    <source>
        <dbReference type="Proteomes" id="UP000070096"/>
    </source>
</evidence>
<name>A0A139NAB0_STRGN</name>
<accession>A0A139NAB0</accession>
<dbReference type="SUPFAM" id="SSF53448">
    <property type="entry name" value="Nucleotide-diphospho-sugar transferases"/>
    <property type="match status" value="1"/>
</dbReference>
<keyword evidence="2" id="KW-1003">Cell membrane</keyword>
<dbReference type="Pfam" id="PF00535">
    <property type="entry name" value="Glycos_transf_2"/>
    <property type="match status" value="1"/>
</dbReference>
<evidence type="ECO:0000256" key="9">
    <source>
        <dbReference type="SAM" id="Phobius"/>
    </source>
</evidence>
<dbReference type="InterPro" id="IPR029044">
    <property type="entry name" value="Nucleotide-diphossugar_trans"/>
</dbReference>
<organism evidence="11 12">
    <name type="scientific">Streptococcus gordonii</name>
    <dbReference type="NCBI Taxonomy" id="1302"/>
    <lineage>
        <taxon>Bacteria</taxon>
        <taxon>Bacillati</taxon>
        <taxon>Bacillota</taxon>
        <taxon>Bacilli</taxon>
        <taxon>Lactobacillales</taxon>
        <taxon>Streptococcaceae</taxon>
        <taxon>Streptococcus</taxon>
    </lineage>
</organism>
<dbReference type="InterPro" id="IPR001173">
    <property type="entry name" value="Glyco_trans_2-like"/>
</dbReference>
<keyword evidence="6 9" id="KW-1133">Transmembrane helix</keyword>
<protein>
    <submittedName>
        <fullName evidence="11">Bactoprenol glucosyl transferase</fullName>
    </submittedName>
</protein>
<keyword evidence="5 9" id="KW-0812">Transmembrane</keyword>
<evidence type="ECO:0000256" key="5">
    <source>
        <dbReference type="ARBA" id="ARBA00022692"/>
    </source>
</evidence>
<gene>
    <name evidence="11" type="ORF">SGODD07_00644</name>
</gene>
<evidence type="ECO:0000256" key="3">
    <source>
        <dbReference type="ARBA" id="ARBA00022676"/>
    </source>
</evidence>
<evidence type="ECO:0000259" key="10">
    <source>
        <dbReference type="Pfam" id="PF00535"/>
    </source>
</evidence>
<dbReference type="CDD" id="cd04187">
    <property type="entry name" value="DPM1_like_bac"/>
    <property type="match status" value="1"/>
</dbReference>
<dbReference type="FunFam" id="3.90.550.10:FF:000079">
    <property type="entry name" value="Probable glycosyl transferase"/>
    <property type="match status" value="1"/>
</dbReference>
<keyword evidence="4 11" id="KW-0808">Transferase</keyword>
<evidence type="ECO:0000256" key="8">
    <source>
        <dbReference type="ARBA" id="ARBA00038152"/>
    </source>
</evidence>
<evidence type="ECO:0000256" key="1">
    <source>
        <dbReference type="ARBA" id="ARBA00004651"/>
    </source>
</evidence>
<evidence type="ECO:0000256" key="6">
    <source>
        <dbReference type="ARBA" id="ARBA00022989"/>
    </source>
</evidence>
<keyword evidence="3" id="KW-0328">Glycosyltransferase</keyword>
<feature type="domain" description="Glycosyltransferase 2-like" evidence="10">
    <location>
        <begin position="4"/>
        <end position="169"/>
    </location>
</feature>
<feature type="transmembrane region" description="Helical" evidence="9">
    <location>
        <begin position="230"/>
        <end position="251"/>
    </location>
</feature>
<comment type="subcellular location">
    <subcellularLocation>
        <location evidence="1">Cell membrane</location>
        <topology evidence="1">Multi-pass membrane protein</topology>
    </subcellularLocation>
</comment>
<keyword evidence="7 9" id="KW-0472">Membrane</keyword>
<dbReference type="Gene3D" id="3.90.550.10">
    <property type="entry name" value="Spore Coat Polysaccharide Biosynthesis Protein SpsA, Chain A"/>
    <property type="match status" value="1"/>
</dbReference>
<comment type="caution">
    <text evidence="11">The sequence shown here is derived from an EMBL/GenBank/DDBJ whole genome shotgun (WGS) entry which is preliminary data.</text>
</comment>
<dbReference type="GO" id="GO:0016757">
    <property type="term" value="F:glycosyltransferase activity"/>
    <property type="evidence" value="ECO:0007669"/>
    <property type="project" value="UniProtKB-KW"/>
</dbReference>
<dbReference type="Proteomes" id="UP000070096">
    <property type="component" value="Unassembled WGS sequence"/>
</dbReference>
<evidence type="ECO:0000256" key="2">
    <source>
        <dbReference type="ARBA" id="ARBA00022475"/>
    </source>
</evidence>
<feature type="transmembrane region" description="Helical" evidence="9">
    <location>
        <begin position="263"/>
        <end position="287"/>
    </location>
</feature>
<dbReference type="InterPro" id="IPR050256">
    <property type="entry name" value="Glycosyltransferase_2"/>
</dbReference>
<dbReference type="GO" id="GO:0005886">
    <property type="term" value="C:plasma membrane"/>
    <property type="evidence" value="ECO:0007669"/>
    <property type="project" value="UniProtKB-SubCell"/>
</dbReference>
<evidence type="ECO:0000313" key="11">
    <source>
        <dbReference type="EMBL" id="KXT72701.1"/>
    </source>
</evidence>
<dbReference type="PANTHER" id="PTHR48090">
    <property type="entry name" value="UNDECAPRENYL-PHOSPHATE 4-DEOXY-4-FORMAMIDO-L-ARABINOSE TRANSFERASE-RELATED"/>
    <property type="match status" value="1"/>
</dbReference>